<gene>
    <name evidence="2" type="ORF">Taro_011066</name>
</gene>
<evidence type="ECO:0000313" key="3">
    <source>
        <dbReference type="Proteomes" id="UP000652761"/>
    </source>
</evidence>
<evidence type="ECO:0008006" key="4">
    <source>
        <dbReference type="Google" id="ProtNLM"/>
    </source>
</evidence>
<proteinExistence type="predicted"/>
<sequence length="276" mass="30104">MRGRGDRESAPTDGDLMMSFARLLGVLPDRRVLLQASEFFLELVLCACSLYSVYRPCAVGGAAGVRLRFLGASPQLLGVLPDQRVPLQASEFFLELISKFQQVKKGEREEEEERERRKKARGGGTGGDHRSSGAGGQLRLGGRGEEGKGGGGGDRLRRVPIASKGTVREFAGDNYDPAVYTQLKVHLDDDARYLYAPRGVNWNPRRLPDRTHLAAYLVYWLCTFALPFGEEGNIRPEAIYPACILASGVQLALAPAALANIFRGLGELTSSPSPRD</sequence>
<dbReference type="AlphaFoldDB" id="A0A843U9L8"/>
<organism evidence="2 3">
    <name type="scientific">Colocasia esculenta</name>
    <name type="common">Wild taro</name>
    <name type="synonym">Arum esculentum</name>
    <dbReference type="NCBI Taxonomy" id="4460"/>
    <lineage>
        <taxon>Eukaryota</taxon>
        <taxon>Viridiplantae</taxon>
        <taxon>Streptophyta</taxon>
        <taxon>Embryophyta</taxon>
        <taxon>Tracheophyta</taxon>
        <taxon>Spermatophyta</taxon>
        <taxon>Magnoliopsida</taxon>
        <taxon>Liliopsida</taxon>
        <taxon>Araceae</taxon>
        <taxon>Aroideae</taxon>
        <taxon>Colocasieae</taxon>
        <taxon>Colocasia</taxon>
    </lineage>
</organism>
<name>A0A843U9L8_COLES</name>
<protein>
    <recommendedName>
        <fullName evidence="4">Aminotransferase-like plant mobile domain-containing protein</fullName>
    </recommendedName>
</protein>
<evidence type="ECO:0000313" key="2">
    <source>
        <dbReference type="EMBL" id="MQL78640.1"/>
    </source>
</evidence>
<evidence type="ECO:0000256" key="1">
    <source>
        <dbReference type="SAM" id="MobiDB-lite"/>
    </source>
</evidence>
<keyword evidence="3" id="KW-1185">Reference proteome</keyword>
<accession>A0A843U9L8</accession>
<feature type="region of interest" description="Disordered" evidence="1">
    <location>
        <begin position="105"/>
        <end position="158"/>
    </location>
</feature>
<comment type="caution">
    <text evidence="2">The sequence shown here is derived from an EMBL/GenBank/DDBJ whole genome shotgun (WGS) entry which is preliminary data.</text>
</comment>
<dbReference type="EMBL" id="NMUH01000411">
    <property type="protein sequence ID" value="MQL78640.1"/>
    <property type="molecule type" value="Genomic_DNA"/>
</dbReference>
<reference evidence="2" key="1">
    <citation type="submission" date="2017-07" db="EMBL/GenBank/DDBJ databases">
        <title>Taro Niue Genome Assembly and Annotation.</title>
        <authorList>
            <person name="Atibalentja N."/>
            <person name="Keating K."/>
            <person name="Fields C.J."/>
        </authorList>
    </citation>
    <scope>NUCLEOTIDE SEQUENCE</scope>
    <source>
        <strain evidence="2">Niue_2</strain>
        <tissue evidence="2">Leaf</tissue>
    </source>
</reference>
<dbReference type="Proteomes" id="UP000652761">
    <property type="component" value="Unassembled WGS sequence"/>
</dbReference>